<evidence type="ECO:0000313" key="6">
    <source>
        <dbReference type="EMBL" id="KAH9530017.1"/>
    </source>
</evidence>
<feature type="region of interest" description="Disordered" evidence="3">
    <location>
        <begin position="1168"/>
        <end position="1196"/>
    </location>
</feature>
<organism evidence="6 7">
    <name type="scientific">Dermatophagoides farinae</name>
    <name type="common">American house dust mite</name>
    <dbReference type="NCBI Taxonomy" id="6954"/>
    <lineage>
        <taxon>Eukaryota</taxon>
        <taxon>Metazoa</taxon>
        <taxon>Ecdysozoa</taxon>
        <taxon>Arthropoda</taxon>
        <taxon>Chelicerata</taxon>
        <taxon>Arachnida</taxon>
        <taxon>Acari</taxon>
        <taxon>Acariformes</taxon>
        <taxon>Sarcoptiformes</taxon>
        <taxon>Astigmata</taxon>
        <taxon>Psoroptidia</taxon>
        <taxon>Analgoidea</taxon>
        <taxon>Pyroglyphidae</taxon>
        <taxon>Dermatophagoidinae</taxon>
        <taxon>Dermatophagoides</taxon>
    </lineage>
</organism>
<gene>
    <name evidence="6" type="ORF">DERF_003861</name>
</gene>
<evidence type="ECO:0000256" key="3">
    <source>
        <dbReference type="SAM" id="MobiDB-lite"/>
    </source>
</evidence>
<evidence type="ECO:0000256" key="1">
    <source>
        <dbReference type="ARBA" id="ARBA00022729"/>
    </source>
</evidence>
<evidence type="ECO:0000313" key="7">
    <source>
        <dbReference type="Proteomes" id="UP000790347"/>
    </source>
</evidence>
<dbReference type="SMART" id="SM01411">
    <property type="entry name" value="Ephrin_rec_like"/>
    <property type="match status" value="3"/>
</dbReference>
<dbReference type="SUPFAM" id="SSF57184">
    <property type="entry name" value="Growth factor receptor domain"/>
    <property type="match status" value="2"/>
</dbReference>
<dbReference type="Pfam" id="PF07699">
    <property type="entry name" value="Ephrin_rec_like"/>
    <property type="match status" value="1"/>
</dbReference>
<comment type="caution">
    <text evidence="6">The sequence shown here is derived from an EMBL/GenBank/DDBJ whole genome shotgun (WGS) entry which is preliminary data.</text>
</comment>
<dbReference type="InterPro" id="IPR056607">
    <property type="entry name" value="Elapor1/2_MRH"/>
</dbReference>
<reference evidence="6" key="1">
    <citation type="submission" date="2013-05" db="EMBL/GenBank/DDBJ databases">
        <authorList>
            <person name="Yim A.K.Y."/>
            <person name="Chan T.F."/>
            <person name="Ji K.M."/>
            <person name="Liu X.Y."/>
            <person name="Zhou J.W."/>
            <person name="Li R.Q."/>
            <person name="Yang K.Y."/>
            <person name="Li J."/>
            <person name="Li M."/>
            <person name="Law P.T.W."/>
            <person name="Wu Y.L."/>
            <person name="Cai Z.L."/>
            <person name="Qin H."/>
            <person name="Bao Y."/>
            <person name="Leung R.K.K."/>
            <person name="Ng P.K.S."/>
            <person name="Zou J."/>
            <person name="Zhong X.J."/>
            <person name="Ran P.X."/>
            <person name="Zhong N.S."/>
            <person name="Liu Z.G."/>
            <person name="Tsui S.K.W."/>
        </authorList>
    </citation>
    <scope>NUCLEOTIDE SEQUENCE</scope>
    <source>
        <strain evidence="6">Derf</strain>
        <tissue evidence="6">Whole organism</tissue>
    </source>
</reference>
<keyword evidence="4" id="KW-0812">Transmembrane</keyword>
<dbReference type="InterPro" id="IPR009030">
    <property type="entry name" value="Growth_fac_rcpt_cys_sf"/>
</dbReference>
<dbReference type="EMBL" id="ASGP02000001">
    <property type="protein sequence ID" value="KAH9530017.1"/>
    <property type="molecule type" value="Genomic_DNA"/>
</dbReference>
<proteinExistence type="predicted"/>
<evidence type="ECO:0000259" key="5">
    <source>
        <dbReference type="PROSITE" id="PS51914"/>
    </source>
</evidence>
<dbReference type="Pfam" id="PF23087">
    <property type="entry name" value="MRH_ELAPOR1_9th"/>
    <property type="match status" value="1"/>
</dbReference>
<dbReference type="PANTHER" id="PTHR22727">
    <property type="entry name" value="PROTEIN CBG13728"/>
    <property type="match status" value="1"/>
</dbReference>
<dbReference type="InterPro" id="IPR039181">
    <property type="entry name" value="Elapor1/2"/>
</dbReference>
<accession>A0A922IDF5</accession>
<dbReference type="AlphaFoldDB" id="A0A922IDF5"/>
<dbReference type="Gene3D" id="2.10.50.10">
    <property type="entry name" value="Tumor Necrosis Factor Receptor, subunit A, domain 2"/>
    <property type="match status" value="1"/>
</dbReference>
<keyword evidence="2" id="KW-1015">Disulfide bond</keyword>
<dbReference type="Proteomes" id="UP000790347">
    <property type="component" value="Unassembled WGS sequence"/>
</dbReference>
<evidence type="ECO:0000256" key="2">
    <source>
        <dbReference type="ARBA" id="ARBA00023157"/>
    </source>
</evidence>
<reference evidence="6" key="2">
    <citation type="journal article" date="2022" name="Res Sq">
        <title>Comparative Genomics Reveals Insights into the Divergent Evolution of Astigmatic Mites and Household Pest Adaptations.</title>
        <authorList>
            <person name="Xiong Q."/>
            <person name="Wan A.T.-Y."/>
            <person name="Liu X.-Y."/>
            <person name="Fung C.S.-H."/>
            <person name="Xiao X."/>
            <person name="Malainual N."/>
            <person name="Hou J."/>
            <person name="Wang L."/>
            <person name="Wang M."/>
            <person name="Yang K."/>
            <person name="Cui Y."/>
            <person name="Leung E."/>
            <person name="Nong W."/>
            <person name="Shin S.-K."/>
            <person name="Au S."/>
            <person name="Jeong K.Y."/>
            <person name="Chew F.T."/>
            <person name="Hui J."/>
            <person name="Leung T.F."/>
            <person name="Tungtrongchitr A."/>
            <person name="Zhong N."/>
            <person name="Liu Z."/>
            <person name="Tsui S."/>
        </authorList>
    </citation>
    <scope>NUCLEOTIDE SEQUENCE</scope>
    <source>
        <strain evidence="6">Derf</strain>
        <tissue evidence="6">Whole organism</tissue>
    </source>
</reference>
<dbReference type="InterPro" id="IPR044865">
    <property type="entry name" value="MRH_dom"/>
</dbReference>
<dbReference type="PROSITE" id="PS51914">
    <property type="entry name" value="MRH"/>
    <property type="match status" value="1"/>
</dbReference>
<dbReference type="InterPro" id="IPR056609">
    <property type="entry name" value="Elapor1-like_3rd"/>
</dbReference>
<protein>
    <recommendedName>
        <fullName evidence="5">MRH domain-containing protein</fullName>
    </recommendedName>
</protein>
<dbReference type="InterPro" id="IPR011641">
    <property type="entry name" value="Tyr-kin_ephrin_A/B_rcpt-like"/>
</dbReference>
<feature type="transmembrane region" description="Helical" evidence="4">
    <location>
        <begin position="21"/>
        <end position="39"/>
    </location>
</feature>
<keyword evidence="4" id="KW-0472">Membrane</keyword>
<keyword evidence="4" id="KW-1133">Transmembrane helix</keyword>
<keyword evidence="1" id="KW-0732">Signal</keyword>
<feature type="domain" description="MRH" evidence="5">
    <location>
        <begin position="843"/>
        <end position="1034"/>
    </location>
</feature>
<evidence type="ECO:0000256" key="4">
    <source>
        <dbReference type="SAM" id="Phobius"/>
    </source>
</evidence>
<name>A0A922IDF5_DERFA</name>
<dbReference type="Pfam" id="PF23032">
    <property type="entry name" value="GBD_ELAPOR1-like_3rd"/>
    <property type="match status" value="1"/>
</dbReference>
<sequence length="1265" mass="143275">MISINRLMQIIEHYNSIIIQIYLSFIPLFIVITYAFSHLSQQQSDSVCSKTTDYKYDFTECDEFGGKWRVLVPNTPDHCANRSITYVPTRIHNCYTSCEGGQFFNKSSLFCEDCQPGHYSLSGGIVFDNFKSLPNSLPDGFHVKTEYRGHDNIADGLCSGWYVDNTTGTLILRIDMKQANANSGCISIVTYTAKVVKRGRLRFTYHYKTPNNMPLSLLFTFNYRLYDGIGVIENDIDTNIKFPMTTMERKFETIELPLQTPGLYIFTWKSVVIKNFRNYFSVSNMMNFDSYGHSPINFDGFQNQGNSYQENLLQNMLSTIGIIRIEKIIIEGVAYASECTPCEAGTYAPEAGMKECLLCPQNTAFNGSGSIRCSKCDPIKEYAVAGSTYCSKRPVCGSNDFFAVPKNACDPHSLKQEIEYRWIEPRICVDSNSVFPRGNSIINCTLSNHTIDCDLGMEIKSESNGKFCQFCPEGYYRDEKIVKCQPCSPMTNPYYALSVRHWNNSLPGWSHHPVHNMFNVHEDFFAENSVYLNSYFSRQCFRSDDDLVYNAKSSNDATIFDAKGECISTIAWQTFDDYIRTGASAPLNAYLILSLAIPYFRSAEQNELTFDFELNCNQNNNNNNDDDDDDDQCLFLFVETLSDESDLQSNEKDFIQQQSTTSDININSGSNNNKKKYFSFSQQTINQVIKEWTQSTDARTVFRHKIRRNISLTFSWIFKRTTSFQSYAKIHSLLLTGSAIGSAIRCQSCPTIIDSSLSSSSLTECISCPNGQYLHRMVMNTTGRNDSGQELLMNNNNYRCENCPENYILNNNNNRDGLPVGIESCVACGENLHSDNDANICYSNCLVTFDHQDHYDLNELEQPIIYKGINLFTSGGTQYMNMFQISLCGHRKRDHLSTCLNNITVFADDSSGVRSFICRSTIIPDGSKIFTAQSASLGDELLLITRQTSYANISIHDEFLNSPDANKYDKDFHLFFKTNSPTTVCLTGRKLTITMRCMPGKEMAVIKTPNSCPDGTCNGCDFHLLIETGTAAACRLCRPYSNDYETVIGECIDGSQQIHYVNPKGCVMKKSQTNDTTATKYVIRRPCSLLLPKQVQIGIAIAMVSGLLLLLLVFYFWNKNRSLEYKYTKLIENTCDGKGNGDDDDNDDDGMTIDNCCVEDDYDCHQDKNNSHNNNKNYSPISFDNKNHNNHHAPNNRLDKRSIIKHGDDDDLQQQVELQQLFPNESNKNNRQTFDDEGYETIHLISANTSQTPTTTTTTTNNLTI</sequence>
<dbReference type="GO" id="GO:0016020">
    <property type="term" value="C:membrane"/>
    <property type="evidence" value="ECO:0007669"/>
    <property type="project" value="TreeGrafter"/>
</dbReference>
<feature type="transmembrane region" description="Helical" evidence="4">
    <location>
        <begin position="1095"/>
        <end position="1117"/>
    </location>
</feature>
<keyword evidence="7" id="KW-1185">Reference proteome</keyword>
<dbReference type="PANTHER" id="PTHR22727:SF15">
    <property type="entry name" value="MRH DOMAIN-CONTAINING PROTEIN"/>
    <property type="match status" value="1"/>
</dbReference>